<dbReference type="InterPro" id="IPR033900">
    <property type="entry name" value="Gram_neg_porin_domain"/>
</dbReference>
<evidence type="ECO:0000259" key="2">
    <source>
        <dbReference type="Pfam" id="PF13609"/>
    </source>
</evidence>
<feature type="signal peptide" evidence="1">
    <location>
        <begin position="1"/>
        <end position="22"/>
    </location>
</feature>
<keyword evidence="4" id="KW-1185">Reference proteome</keyword>
<dbReference type="Gene3D" id="2.40.160.10">
    <property type="entry name" value="Porin"/>
    <property type="match status" value="1"/>
</dbReference>
<organism evidence="3 4">
    <name type="scientific">Candidatus Bandiella euplotis</name>
    <dbReference type="NCBI Taxonomy" id="1664265"/>
    <lineage>
        <taxon>Bacteria</taxon>
        <taxon>Pseudomonadati</taxon>
        <taxon>Pseudomonadota</taxon>
        <taxon>Alphaproteobacteria</taxon>
        <taxon>Rickettsiales</taxon>
        <taxon>Candidatus Midichloriaceae</taxon>
        <taxon>Candidatus Bandiella</taxon>
    </lineage>
</organism>
<gene>
    <name evidence="3" type="ORF">Bandiella_01225</name>
</gene>
<name>A0ABZ0UP96_9RICK</name>
<proteinExistence type="predicted"/>
<reference evidence="3 4" key="1">
    <citation type="submission" date="2022-11" db="EMBL/GenBank/DDBJ databases">
        <title>Host association and intracellularity evolved multiple times independently in the Rickettsiales.</title>
        <authorList>
            <person name="Castelli M."/>
            <person name="Nardi T."/>
            <person name="Gammuto L."/>
            <person name="Bellinzona G."/>
            <person name="Sabaneyeva E."/>
            <person name="Potekhin A."/>
            <person name="Serra V."/>
            <person name="Petroni G."/>
            <person name="Sassera D."/>
        </authorList>
    </citation>
    <scope>NUCLEOTIDE SEQUENCE [LARGE SCALE GENOMIC DNA]</scope>
    <source>
        <strain evidence="3 4">NDG2</strain>
    </source>
</reference>
<sequence length="443" mass="47770">MNNKNMFYAVLAIALMPSFALAEQQTTLDSKDSALKIGGEVESVYGVINQGEDFAKKLGAQEKYNKSSLATGASVKFNYDKRSDAGLEYGAFVKLNANTSKAISGSTNIASEVKAYLQGGFGKFEIGATSPVGIAMEVNSYSLARATGGLDGYWLFWLKNGGVILEDRFSANGAFLIAPQLPIAFDESTKSVKVNYFTPKINGFTFGISYTPDSRAKGTVNQTAEVIDSSGGGYKNIWQPAVRYETSFDNGIDFATALIGEFGQAKKVLYVDSSAVANPNGATSSLMDRNRLSAWQLRASVGYNGFSVAGAYGDIGKSGTMKNRVAGVKNDGQYWSLGSGYSTDKYGISINYMQGKRAGNLVELKDADGKELNVGNDEVKVLFSDTEYNKFEAVSIGADYQVMPGFMPYVEVARFKFKENNNFGANAKFNKGNVFLAGTKIKF</sequence>
<feature type="domain" description="Porin" evidence="2">
    <location>
        <begin position="9"/>
        <end position="419"/>
    </location>
</feature>
<accession>A0ABZ0UP96</accession>
<dbReference type="RefSeq" id="WP_323732715.1">
    <property type="nucleotide sequence ID" value="NZ_CP110820.1"/>
</dbReference>
<dbReference type="Proteomes" id="UP001327219">
    <property type="component" value="Chromosome"/>
</dbReference>
<evidence type="ECO:0000313" key="3">
    <source>
        <dbReference type="EMBL" id="WPX97081.1"/>
    </source>
</evidence>
<feature type="chain" id="PRO_5047471230" evidence="1">
    <location>
        <begin position="23"/>
        <end position="443"/>
    </location>
</feature>
<dbReference type="EMBL" id="CP110820">
    <property type="protein sequence ID" value="WPX97081.1"/>
    <property type="molecule type" value="Genomic_DNA"/>
</dbReference>
<evidence type="ECO:0000256" key="1">
    <source>
        <dbReference type="SAM" id="SignalP"/>
    </source>
</evidence>
<keyword evidence="1" id="KW-0732">Signal</keyword>
<protein>
    <submittedName>
        <fullName evidence="3">Porin</fullName>
    </submittedName>
</protein>
<dbReference type="SUPFAM" id="SSF56935">
    <property type="entry name" value="Porins"/>
    <property type="match status" value="1"/>
</dbReference>
<dbReference type="Pfam" id="PF13609">
    <property type="entry name" value="Porin_4"/>
    <property type="match status" value="1"/>
</dbReference>
<dbReference type="InterPro" id="IPR023614">
    <property type="entry name" value="Porin_dom_sf"/>
</dbReference>
<evidence type="ECO:0000313" key="4">
    <source>
        <dbReference type="Proteomes" id="UP001327219"/>
    </source>
</evidence>